<protein>
    <submittedName>
        <fullName evidence="1">Uncharacterized protein</fullName>
    </submittedName>
</protein>
<name>A0A3P7XZC3_9BILA</name>
<dbReference type="EMBL" id="UZAJ01014542">
    <property type="protein sequence ID" value="VDO70579.1"/>
    <property type="molecule type" value="Genomic_DNA"/>
</dbReference>
<keyword evidence="2" id="KW-1185">Reference proteome</keyword>
<accession>A0A3P7XZC3</accession>
<evidence type="ECO:0000313" key="1">
    <source>
        <dbReference type="EMBL" id="VDO70579.1"/>
    </source>
</evidence>
<proteinExistence type="predicted"/>
<gene>
    <name evidence="1" type="ORF">OFLC_LOCUS10700</name>
</gene>
<organism evidence="1 2">
    <name type="scientific">Onchocerca flexuosa</name>
    <dbReference type="NCBI Taxonomy" id="387005"/>
    <lineage>
        <taxon>Eukaryota</taxon>
        <taxon>Metazoa</taxon>
        <taxon>Ecdysozoa</taxon>
        <taxon>Nematoda</taxon>
        <taxon>Chromadorea</taxon>
        <taxon>Rhabditida</taxon>
        <taxon>Spirurina</taxon>
        <taxon>Spiruromorpha</taxon>
        <taxon>Filarioidea</taxon>
        <taxon>Onchocercidae</taxon>
        <taxon>Onchocerca</taxon>
    </lineage>
</organism>
<evidence type="ECO:0000313" key="2">
    <source>
        <dbReference type="Proteomes" id="UP000267606"/>
    </source>
</evidence>
<sequence length="82" mass="9608">MIYKLIIIKVYSPKFEIRLQVSDTTRFEETVRTEEKNRIIILSLSERISDTCEFRIDKVELAISPSRGSHRYAQFITSALVN</sequence>
<reference evidence="1 2" key="1">
    <citation type="submission" date="2018-11" db="EMBL/GenBank/DDBJ databases">
        <authorList>
            <consortium name="Pathogen Informatics"/>
        </authorList>
    </citation>
    <scope>NUCLEOTIDE SEQUENCE [LARGE SCALE GENOMIC DNA]</scope>
</reference>
<dbReference type="Proteomes" id="UP000267606">
    <property type="component" value="Unassembled WGS sequence"/>
</dbReference>
<dbReference type="AlphaFoldDB" id="A0A3P7XZC3"/>